<dbReference type="PANTHER" id="PTHR34118">
    <property type="entry name" value="NF-KAPPA-B INHIBITOR-LIKE PROTEIN-RELATED"/>
    <property type="match status" value="1"/>
</dbReference>
<comment type="subcellular location">
    <subcellularLocation>
        <location evidence="1">Membrane</location>
        <topology evidence="1">Multi-pass membrane protein</topology>
    </subcellularLocation>
</comment>
<organism evidence="6 7">
    <name type="scientific">Saponaria officinalis</name>
    <name type="common">Common soapwort</name>
    <name type="synonym">Lychnis saponaria</name>
    <dbReference type="NCBI Taxonomy" id="3572"/>
    <lineage>
        <taxon>Eukaryota</taxon>
        <taxon>Viridiplantae</taxon>
        <taxon>Streptophyta</taxon>
        <taxon>Embryophyta</taxon>
        <taxon>Tracheophyta</taxon>
        <taxon>Spermatophyta</taxon>
        <taxon>Magnoliopsida</taxon>
        <taxon>eudicotyledons</taxon>
        <taxon>Gunneridae</taxon>
        <taxon>Pentapetalae</taxon>
        <taxon>Caryophyllales</taxon>
        <taxon>Caryophyllaceae</taxon>
        <taxon>Caryophylleae</taxon>
        <taxon>Saponaria</taxon>
    </lineage>
</organism>
<name>A0AAW1NCY2_SAPOF</name>
<evidence type="ECO:0000259" key="5">
    <source>
        <dbReference type="Pfam" id="PF24763"/>
    </source>
</evidence>
<evidence type="ECO:0000313" key="7">
    <source>
        <dbReference type="Proteomes" id="UP001443914"/>
    </source>
</evidence>
<dbReference type="InterPro" id="IPR056309">
    <property type="entry name" value="CGL160/ATPI_dom"/>
</dbReference>
<evidence type="ECO:0000256" key="3">
    <source>
        <dbReference type="ARBA" id="ARBA00022989"/>
    </source>
</evidence>
<dbReference type="PANTHER" id="PTHR34118:SF1">
    <property type="entry name" value="NF-KAPPA-B INHIBITOR-LIKE PROTEIN"/>
    <property type="match status" value="1"/>
</dbReference>
<protein>
    <recommendedName>
        <fullName evidence="5">CGL160/ATPI domain-containing protein</fullName>
    </recommendedName>
</protein>
<gene>
    <name evidence="6" type="ORF">RND81_01G056800</name>
</gene>
<evidence type="ECO:0000256" key="2">
    <source>
        <dbReference type="ARBA" id="ARBA00022692"/>
    </source>
</evidence>
<evidence type="ECO:0000256" key="4">
    <source>
        <dbReference type="ARBA" id="ARBA00023136"/>
    </source>
</evidence>
<comment type="caution">
    <text evidence="6">The sequence shown here is derived from an EMBL/GenBank/DDBJ whole genome shotgun (WGS) entry which is preliminary data.</text>
</comment>
<evidence type="ECO:0000256" key="1">
    <source>
        <dbReference type="ARBA" id="ARBA00004141"/>
    </source>
</evidence>
<sequence length="336" mass="38072">METLSKSMWLQFNNSPSFHRPKYSNTNSSSINSSAFSQKCFSIHHYSPHILTFRSNSTIVSVLKTSSSANERVEDDILREFLQDRHLNGDLITKYSDILFQRRVISFDDAEANKLVDNTRTTEEIVVDEPDGEGGFLKLTKTQEWLQGETSAPTNRKPTNKEIQYDRERRRQLSLLGYEALKSELLFLTLGVGAACTGYCLLAFSIQAAVSYASGVGFSYLYMRLLYQHVDKLSRDSIPLIFRQRKAKKIGIRSDDLQDSIEKTVRGSGIALSSPRLVIPAAIYGLWVLLHQNLANDVFDFQIVPAMMGLFAYKAAALIQVYRDNEDLELVFPDDI</sequence>
<dbReference type="AlphaFoldDB" id="A0AAW1NCY2"/>
<proteinExistence type="predicted"/>
<keyword evidence="2" id="KW-0812">Transmembrane</keyword>
<reference evidence="6" key="1">
    <citation type="submission" date="2024-03" db="EMBL/GenBank/DDBJ databases">
        <title>WGS assembly of Saponaria officinalis var. Norfolk2.</title>
        <authorList>
            <person name="Jenkins J."/>
            <person name="Shu S."/>
            <person name="Grimwood J."/>
            <person name="Barry K."/>
            <person name="Goodstein D."/>
            <person name="Schmutz J."/>
            <person name="Leebens-Mack J."/>
            <person name="Osbourn A."/>
        </authorList>
    </citation>
    <scope>NUCLEOTIDE SEQUENCE [LARGE SCALE GENOMIC DNA]</scope>
    <source>
        <strain evidence="6">JIC</strain>
    </source>
</reference>
<dbReference type="EMBL" id="JBDFQZ010000001">
    <property type="protein sequence ID" value="KAK9755872.1"/>
    <property type="molecule type" value="Genomic_DNA"/>
</dbReference>
<dbReference type="GO" id="GO:0016020">
    <property type="term" value="C:membrane"/>
    <property type="evidence" value="ECO:0007669"/>
    <property type="project" value="UniProtKB-SubCell"/>
</dbReference>
<keyword evidence="7" id="KW-1185">Reference proteome</keyword>
<keyword evidence="3" id="KW-1133">Transmembrane helix</keyword>
<dbReference type="Pfam" id="PF24763">
    <property type="entry name" value="CGL160_C"/>
    <property type="match status" value="1"/>
</dbReference>
<dbReference type="Proteomes" id="UP001443914">
    <property type="component" value="Unassembled WGS sequence"/>
</dbReference>
<evidence type="ECO:0000313" key="6">
    <source>
        <dbReference type="EMBL" id="KAK9755872.1"/>
    </source>
</evidence>
<feature type="domain" description="CGL160/ATPI" evidence="5">
    <location>
        <begin position="178"/>
        <end position="237"/>
    </location>
</feature>
<keyword evidence="4" id="KW-0472">Membrane</keyword>
<accession>A0AAW1NCY2</accession>